<dbReference type="PANTHER" id="PTHR13297:SF5">
    <property type="entry name" value="TBC1 DOMAIN FAMILY MEMBER 23"/>
    <property type="match status" value="1"/>
</dbReference>
<proteinExistence type="predicted"/>
<feature type="region of interest" description="Disordered" evidence="1">
    <location>
        <begin position="624"/>
        <end position="644"/>
    </location>
</feature>
<dbReference type="STRING" id="361077.A0A151Z924"/>
<protein>
    <submittedName>
        <fullName evidence="3">RabGAP/TBC domain-containing protein</fullName>
    </submittedName>
</protein>
<dbReference type="Proteomes" id="UP000076078">
    <property type="component" value="Unassembled WGS sequence"/>
</dbReference>
<evidence type="ECO:0000313" key="4">
    <source>
        <dbReference type="Proteomes" id="UP000076078"/>
    </source>
</evidence>
<dbReference type="InterPro" id="IPR035969">
    <property type="entry name" value="Rab-GAP_TBC_sf"/>
</dbReference>
<dbReference type="Pfam" id="PF00566">
    <property type="entry name" value="RabGAP-TBC"/>
    <property type="match status" value="1"/>
</dbReference>
<dbReference type="GO" id="GO:0005802">
    <property type="term" value="C:trans-Golgi network"/>
    <property type="evidence" value="ECO:0007669"/>
    <property type="project" value="TreeGrafter"/>
</dbReference>
<comment type="caution">
    <text evidence="3">The sequence shown here is derived from an EMBL/GenBank/DDBJ whole genome shotgun (WGS) entry which is preliminary data.</text>
</comment>
<reference evidence="3 4" key="1">
    <citation type="submission" date="2015-12" db="EMBL/GenBank/DDBJ databases">
        <title>Dictyostelia acquired genes for synthesis and detection of signals that induce cell-type specialization by lateral gene transfer from prokaryotes.</title>
        <authorList>
            <person name="Gloeckner G."/>
            <person name="Schaap P."/>
        </authorList>
    </citation>
    <scope>NUCLEOTIDE SEQUENCE [LARGE SCALE GENOMIC DNA]</scope>
    <source>
        <strain evidence="3 4">TK</strain>
    </source>
</reference>
<dbReference type="Gene3D" id="1.10.472.80">
    <property type="entry name" value="Ypt/Rab-GAP domain of gyp1p, domain 3"/>
    <property type="match status" value="1"/>
</dbReference>
<sequence>MQSQELDIENQIIDLLNKQEYSFEDWSESKRLIKALCENGVPNKLRYLIWKYIGQGDTTPDTSSPITLTLLQQQPQSPQQPQQTVPVISSPTPYGRLQFAALHKDCQVLTQDYNLLSQIRAFETNSDVNQPISPFLSTPTTTTSSSSLGSSSLLGSSGSSISTDSLNAPIGTNNYSALTSDQISDKLERFVVHFCSKTKRDYSSDVVKLLIPFVVLSIIHEKDQSKEQSTNTEQDWMRLSIKIIDIISNCGIHPYQIANQMLLCESEMFRILLLYHDPVLSYFLDQRSVYTTSYFYEWINHMFCGCIDIKFLIQLWDVILLHQHQDFYLYFALALLTSKKEYILSVKGVSKDILLVLEEKEIVNSLSNQLKLPALIKSAEQYRSITPLTFLRNWNKFYTYCKDPSGPKVESIKNIYIEYKYSVCMGIDVEELILASKYGKESKIKEKFRYYLQDEELQELLLFVFDCRPYKYYKCGKFPSSFHLPPGLLVSQPEEFERVSKSFIDMKGQTHFTFYDNWFQFKEGQNVHDDADTNDNGDMNMNILRFLKEGFPYVSRVPSGYKKIHDIFLSKSLELSVHLSDKCPVCNPELNNPPPENTDPKTPPLSSTTSKEKAWLSKLKSPFAKKSETTTTTTSPAKDEPPKKLFGLFRDKLKIGSSNSNSKSDGSLNESGELFNDSNGQKKSFYLPNLSPFILDDEESANDFYEEGKKFYYYIHNKDSEYIKELDRQFKEFLEMEDPIYDHEKVKSITDQMESELKGEYKGIDDWLDGTNLIFECTQVTFNNQNQINENRYIIITSNAFVSLKEHPKCAGYVKIDFQYDLEDIRRIVYKKTNPNLLEFRFSSKTSTIDTISPSHSQEDITSNNGSSTGSEIDSSTEILNSPSKSNLIKKCYLFNEIDPILKSIKERTD</sequence>
<feature type="region of interest" description="Disordered" evidence="1">
    <location>
        <begin position="130"/>
        <end position="149"/>
    </location>
</feature>
<keyword evidence="4" id="KW-1185">Reference proteome</keyword>
<dbReference type="OrthoDB" id="73307at2759"/>
<dbReference type="AlphaFoldDB" id="A0A151Z924"/>
<dbReference type="PANTHER" id="PTHR13297">
    <property type="entry name" value="TBC1 DOMAIN FAMILY MEMBER 23-RELATED"/>
    <property type="match status" value="1"/>
</dbReference>
<evidence type="ECO:0000313" key="3">
    <source>
        <dbReference type="EMBL" id="KYQ90442.1"/>
    </source>
</evidence>
<dbReference type="InterPro" id="IPR000195">
    <property type="entry name" value="Rab-GAP-TBC_dom"/>
</dbReference>
<dbReference type="GO" id="GO:0042147">
    <property type="term" value="P:retrograde transport, endosome to Golgi"/>
    <property type="evidence" value="ECO:0007669"/>
    <property type="project" value="InterPro"/>
</dbReference>
<evidence type="ECO:0000259" key="2">
    <source>
        <dbReference type="PROSITE" id="PS50086"/>
    </source>
</evidence>
<dbReference type="FunCoup" id="A0A151Z924">
    <property type="interactions" value="738"/>
</dbReference>
<feature type="region of interest" description="Disordered" evidence="1">
    <location>
        <begin position="848"/>
        <end position="879"/>
    </location>
</feature>
<gene>
    <name evidence="3" type="ORF">DLAC_09064</name>
</gene>
<dbReference type="OMA" id="YEWINHM"/>
<dbReference type="GO" id="GO:0005829">
    <property type="term" value="C:cytosol"/>
    <property type="evidence" value="ECO:0007669"/>
    <property type="project" value="GOC"/>
</dbReference>
<organism evidence="3 4">
    <name type="scientific">Tieghemostelium lacteum</name>
    <name type="common">Slime mold</name>
    <name type="synonym">Dictyostelium lacteum</name>
    <dbReference type="NCBI Taxonomy" id="361077"/>
    <lineage>
        <taxon>Eukaryota</taxon>
        <taxon>Amoebozoa</taxon>
        <taxon>Evosea</taxon>
        <taxon>Eumycetozoa</taxon>
        <taxon>Dictyostelia</taxon>
        <taxon>Dictyosteliales</taxon>
        <taxon>Raperosteliaceae</taxon>
        <taxon>Tieghemostelium</taxon>
    </lineage>
</organism>
<evidence type="ECO:0000256" key="1">
    <source>
        <dbReference type="SAM" id="MobiDB-lite"/>
    </source>
</evidence>
<feature type="compositionally biased region" description="Low complexity" evidence="1">
    <location>
        <begin position="136"/>
        <end position="149"/>
    </location>
</feature>
<dbReference type="InterPro" id="IPR039755">
    <property type="entry name" value="TBC1D23"/>
</dbReference>
<dbReference type="CDD" id="cd20788">
    <property type="entry name" value="TBC1D23_C-like"/>
    <property type="match status" value="1"/>
</dbReference>
<feature type="compositionally biased region" description="Low complexity" evidence="1">
    <location>
        <begin position="656"/>
        <end position="669"/>
    </location>
</feature>
<name>A0A151Z924_TIELA</name>
<dbReference type="SUPFAM" id="SSF47923">
    <property type="entry name" value="Ypt/Rab-GAP domain of gyp1p"/>
    <property type="match status" value="1"/>
</dbReference>
<dbReference type="EMBL" id="LODT01000037">
    <property type="protein sequence ID" value="KYQ90442.1"/>
    <property type="molecule type" value="Genomic_DNA"/>
</dbReference>
<feature type="region of interest" description="Disordered" evidence="1">
    <location>
        <begin position="656"/>
        <end position="675"/>
    </location>
</feature>
<dbReference type="GO" id="GO:0099041">
    <property type="term" value="P:vesicle tethering to Golgi"/>
    <property type="evidence" value="ECO:0007669"/>
    <property type="project" value="TreeGrafter"/>
</dbReference>
<feature type="compositionally biased region" description="Pro residues" evidence="1">
    <location>
        <begin position="591"/>
        <end position="603"/>
    </location>
</feature>
<feature type="region of interest" description="Disordered" evidence="1">
    <location>
        <begin position="588"/>
        <end position="611"/>
    </location>
</feature>
<feature type="domain" description="Rab-GAP TBC" evidence="2">
    <location>
        <begin position="40"/>
        <end position="323"/>
    </location>
</feature>
<dbReference type="PROSITE" id="PS50086">
    <property type="entry name" value="TBC_RABGAP"/>
    <property type="match status" value="1"/>
</dbReference>
<dbReference type="InParanoid" id="A0A151Z924"/>
<accession>A0A151Z924</accession>